<gene>
    <name evidence="2" type="ORF">QCA50_000823</name>
</gene>
<organism evidence="2 3">
    <name type="scientific">Cerrena zonata</name>
    <dbReference type="NCBI Taxonomy" id="2478898"/>
    <lineage>
        <taxon>Eukaryota</taxon>
        <taxon>Fungi</taxon>
        <taxon>Dikarya</taxon>
        <taxon>Basidiomycota</taxon>
        <taxon>Agaricomycotina</taxon>
        <taxon>Agaricomycetes</taxon>
        <taxon>Polyporales</taxon>
        <taxon>Cerrenaceae</taxon>
        <taxon>Cerrena</taxon>
    </lineage>
</organism>
<feature type="region of interest" description="Disordered" evidence="1">
    <location>
        <begin position="1"/>
        <end position="290"/>
    </location>
</feature>
<name>A0AAW0GTY0_9APHY</name>
<feature type="compositionally biased region" description="Low complexity" evidence="1">
    <location>
        <begin position="104"/>
        <end position="113"/>
    </location>
</feature>
<feature type="compositionally biased region" description="Basic residues" evidence="1">
    <location>
        <begin position="281"/>
        <end position="290"/>
    </location>
</feature>
<feature type="compositionally biased region" description="Acidic residues" evidence="1">
    <location>
        <begin position="59"/>
        <end position="70"/>
    </location>
</feature>
<accession>A0AAW0GTY0</accession>
<dbReference type="Proteomes" id="UP001385951">
    <property type="component" value="Unassembled WGS sequence"/>
</dbReference>
<evidence type="ECO:0000256" key="1">
    <source>
        <dbReference type="SAM" id="MobiDB-lite"/>
    </source>
</evidence>
<protein>
    <submittedName>
        <fullName evidence="2">Uncharacterized protein</fullName>
    </submittedName>
</protein>
<dbReference type="AlphaFoldDB" id="A0AAW0GTY0"/>
<reference evidence="2 3" key="1">
    <citation type="submission" date="2022-09" db="EMBL/GenBank/DDBJ databases">
        <authorList>
            <person name="Palmer J.M."/>
        </authorList>
    </citation>
    <scope>NUCLEOTIDE SEQUENCE [LARGE SCALE GENOMIC DNA]</scope>
    <source>
        <strain evidence="2 3">DSM 7382</strain>
    </source>
</reference>
<keyword evidence="3" id="KW-1185">Reference proteome</keyword>
<dbReference type="EMBL" id="JASBNA010000001">
    <property type="protein sequence ID" value="KAK7696172.1"/>
    <property type="molecule type" value="Genomic_DNA"/>
</dbReference>
<comment type="caution">
    <text evidence="2">The sequence shown here is derived from an EMBL/GenBank/DDBJ whole genome shotgun (WGS) entry which is preliminary data.</text>
</comment>
<feature type="compositionally biased region" description="Pro residues" evidence="1">
    <location>
        <begin position="185"/>
        <end position="196"/>
    </location>
</feature>
<evidence type="ECO:0000313" key="2">
    <source>
        <dbReference type="EMBL" id="KAK7696172.1"/>
    </source>
</evidence>
<sequence>MADDDDVSTHTGKGSSRHRSITRKLMKRPKSPGAGTVSESDAPSPGPSLRRAASVEVDGGSESEEDEEEDRLSRGGAGMSNLGPFANMRRAASEGLESDESERNLAARLALARKNSRNQHETVGAMTLEGPTEETIYEANTPPYAPTDHQAEHPTHHTQTQQTPIALPARPPTRQSLDERRPLGPRAPSPLPPPSPRLSSSTNEPHLSRTDSDMGLGDATLVNPMEPVTPRRNRAMSMDDPLAVNRTWRPFVPGTGNMDATPKASTQGTNGGDSGVEPLSIRKKAFSPLV</sequence>
<evidence type="ECO:0000313" key="3">
    <source>
        <dbReference type="Proteomes" id="UP001385951"/>
    </source>
</evidence>
<proteinExistence type="predicted"/>
<feature type="compositionally biased region" description="Basic residues" evidence="1">
    <location>
        <begin position="15"/>
        <end position="30"/>
    </location>
</feature>